<dbReference type="EMBL" id="QDKL01000002">
    <property type="protein sequence ID" value="RZF21385.1"/>
    <property type="molecule type" value="Genomic_DNA"/>
</dbReference>
<name>A0ABY0IEL3_9BACT</name>
<proteinExistence type="predicted"/>
<gene>
    <name evidence="1" type="ORF">DAY19_06785</name>
</gene>
<accession>A0ABY0IEL3</accession>
<dbReference type="Proteomes" id="UP000443582">
    <property type="component" value="Unassembled WGS sequence"/>
</dbReference>
<evidence type="ECO:0008006" key="3">
    <source>
        <dbReference type="Google" id="ProtNLM"/>
    </source>
</evidence>
<dbReference type="RefSeq" id="WP_133296908.1">
    <property type="nucleotide sequence ID" value="NZ_QDKL01000002.1"/>
</dbReference>
<evidence type="ECO:0000313" key="1">
    <source>
        <dbReference type="EMBL" id="RZF21385.1"/>
    </source>
</evidence>
<sequence>MMTYLLCSMGNTFAQSWGERGGTIYSGTKKYSGNWRRLASTEEKSIEQLINIINTSKLGVNLIDKARLRAAKDHKRLEEVIESGEVSVTDTTLVRKFSPNSPESVRFETRSKVYIDKSHNTKNAVLDLIHELTHYIYKKPFNPYVGEFSLSSFLEDTIQGIGGEVDAFIVECKVGRDIYGLKSISAQCLNILDGEEFSRNLAIKEFYKLGEHYDKFKKSADEHGIKQEVITHISPEQSSLISSAWSSPYPVAIVEEFQEIMTKVCHNDLKRMTYLSESKTRSIASANEKVTKARANFNARCRAYLD</sequence>
<comment type="caution">
    <text evidence="1">The sequence shown here is derived from an EMBL/GenBank/DDBJ whole genome shotgun (WGS) entry which is preliminary data.</text>
</comment>
<keyword evidence="2" id="KW-1185">Reference proteome</keyword>
<reference evidence="2" key="1">
    <citation type="journal article" date="2019" name="Int. J. Syst. Evol. Microbiol.">
        <title>Halobacteriovorax valvorus sp. nov., a novel prokaryotic predator isolated from coastal seawater of China.</title>
        <authorList>
            <person name="Chen M.-X."/>
        </authorList>
    </citation>
    <scope>NUCLEOTIDE SEQUENCE [LARGE SCALE GENOMIC DNA]</scope>
    <source>
        <strain evidence="2">BL9</strain>
    </source>
</reference>
<organism evidence="1 2">
    <name type="scientific">Halobacteriovorax vibrionivorans</name>
    <dbReference type="NCBI Taxonomy" id="2152716"/>
    <lineage>
        <taxon>Bacteria</taxon>
        <taxon>Pseudomonadati</taxon>
        <taxon>Bdellovibrionota</taxon>
        <taxon>Bacteriovoracia</taxon>
        <taxon>Bacteriovoracales</taxon>
        <taxon>Halobacteriovoraceae</taxon>
        <taxon>Halobacteriovorax</taxon>
    </lineage>
</organism>
<protein>
    <recommendedName>
        <fullName evidence="3">IrrE N-terminal-like domain-containing protein</fullName>
    </recommendedName>
</protein>
<evidence type="ECO:0000313" key="2">
    <source>
        <dbReference type="Proteomes" id="UP000443582"/>
    </source>
</evidence>